<accession>A0A146LCJ8</accession>
<protein>
    <submittedName>
        <fullName evidence="1">Uncharacterized protein</fullName>
    </submittedName>
</protein>
<name>A0A146LCJ8_LYGHE</name>
<evidence type="ECO:0000313" key="1">
    <source>
        <dbReference type="EMBL" id="JAQ05941.1"/>
    </source>
</evidence>
<proteinExistence type="predicted"/>
<reference evidence="1" key="1">
    <citation type="journal article" date="2016" name="Gigascience">
        <title>De novo construction of an expanded transcriptome assembly for the western tarnished plant bug, Lygus hesperus.</title>
        <authorList>
            <person name="Tassone E.E."/>
            <person name="Geib S.M."/>
            <person name="Hall B."/>
            <person name="Fabrick J.A."/>
            <person name="Brent C.S."/>
            <person name="Hull J.J."/>
        </authorList>
    </citation>
    <scope>NUCLEOTIDE SEQUENCE</scope>
</reference>
<dbReference type="EMBL" id="GDHC01012688">
    <property type="protein sequence ID" value="JAQ05941.1"/>
    <property type="molecule type" value="Transcribed_RNA"/>
</dbReference>
<feature type="non-terminal residue" evidence="1">
    <location>
        <position position="1"/>
    </location>
</feature>
<dbReference type="AlphaFoldDB" id="A0A146LCJ8"/>
<gene>
    <name evidence="1" type="ORF">g.1799</name>
</gene>
<organism evidence="1">
    <name type="scientific">Lygus hesperus</name>
    <name type="common">Western plant bug</name>
    <dbReference type="NCBI Taxonomy" id="30085"/>
    <lineage>
        <taxon>Eukaryota</taxon>
        <taxon>Metazoa</taxon>
        <taxon>Ecdysozoa</taxon>
        <taxon>Arthropoda</taxon>
        <taxon>Hexapoda</taxon>
        <taxon>Insecta</taxon>
        <taxon>Pterygota</taxon>
        <taxon>Neoptera</taxon>
        <taxon>Paraneoptera</taxon>
        <taxon>Hemiptera</taxon>
        <taxon>Heteroptera</taxon>
        <taxon>Panheteroptera</taxon>
        <taxon>Cimicomorpha</taxon>
        <taxon>Miridae</taxon>
        <taxon>Mirini</taxon>
        <taxon>Lygus</taxon>
    </lineage>
</organism>
<sequence>ATATTATAIATATATTDGSDSATIEYNERSKFTTRYKECNKQHRWGFQTSPQECQIIINTGHSNNKKYYRSGPSTTTGCEYNLGSISTKYATTTKVAGSIYDNVSKCIKQSSNGSK</sequence>